<dbReference type="CDD" id="cd06581">
    <property type="entry name" value="TM_PBP1_LivM_like"/>
    <property type="match status" value="1"/>
</dbReference>
<evidence type="ECO:0000256" key="9">
    <source>
        <dbReference type="SAM" id="Phobius"/>
    </source>
</evidence>
<feature type="transmembrane region" description="Helical" evidence="9">
    <location>
        <begin position="321"/>
        <end position="339"/>
    </location>
</feature>
<feature type="transmembrane region" description="Helical" evidence="9">
    <location>
        <begin position="65"/>
        <end position="88"/>
    </location>
</feature>
<evidence type="ECO:0000256" key="1">
    <source>
        <dbReference type="ARBA" id="ARBA00004651"/>
    </source>
</evidence>
<sequence>MSFSGFLVQLLNGLAAASSLFFVAAGLSLIFGVTRIVNFAHGSFFMAGIYIAYSVVERFAGSIGFWPSLAVAALAVGVLGALIEMLLLRRIYKAPELFQLLATFALVLVLKDAVLWLWGPEELLGPRAPGLAGSVSILGRQFPMYDLFLIVAGPVVLALLWLLLTRTRFGTLVRAATQDREMVSALGVNQAWLFTTVFALGALLAGLGGALQLPREPANLEMDLNIIGAAFVVVVVGGMGSIPGAYLAALLIAEVKAVCIWLGVVDVFGVSVSFSKLTLVVDFLVMAVVLVWRPWGLLGRPQAPSRYVGMREEPLRPASKAYLVAASIFGLLMVAMPLLTASSPYTTVLLIDLLIAALFAASLHFIMGPAGMHSFGHAAYFGLGAYGAALLVRALGLPMEVALLVAPLVAAFGALIFGWFAVRLSGVYLAMLTLAFAQITWAITFQWDSFTGGSNGLTGVWPSEWFSDKRVYYWLTLGLVAAGVLWLRRVLFSPFGYALRAGRDSELRADAIGINVKYMQWRAFILAGGVAGLAGALYAFSKGSISPESLSVGKSVDGLVMVLLGGIQTLAGPVVGAFTFTWLHDVVARNTDYWRAMLGSVILILVLLFPQGIAGSVQGLWERWRSRSSATSSGTSSTAGGAAS</sequence>
<feature type="transmembrane region" description="Helical" evidence="9">
    <location>
        <begin position="258"/>
        <end position="277"/>
    </location>
</feature>
<feature type="transmembrane region" description="Helical" evidence="9">
    <location>
        <begin position="560"/>
        <end position="584"/>
    </location>
</feature>
<keyword evidence="7 9" id="KW-0472">Membrane</keyword>
<feature type="transmembrane region" description="Helical" evidence="9">
    <location>
        <begin position="471"/>
        <end position="491"/>
    </location>
</feature>
<dbReference type="InterPro" id="IPR043428">
    <property type="entry name" value="LivM-like"/>
</dbReference>
<feature type="transmembrane region" description="Helical" evidence="9">
    <location>
        <begin position="523"/>
        <end position="540"/>
    </location>
</feature>
<feature type="transmembrane region" description="Helical" evidence="9">
    <location>
        <begin position="427"/>
        <end position="447"/>
    </location>
</feature>
<evidence type="ECO:0000256" key="7">
    <source>
        <dbReference type="ARBA" id="ARBA00023136"/>
    </source>
</evidence>
<dbReference type="OrthoDB" id="8711548at2"/>
<feature type="transmembrane region" description="Helical" evidence="9">
    <location>
        <begin position="6"/>
        <end position="29"/>
    </location>
</feature>
<reference evidence="10" key="1">
    <citation type="submission" date="2017-04" db="EMBL/GenBank/DDBJ databases">
        <title>Unexpected and diverse lifestyles within the genus Limnohabitans.</title>
        <authorList>
            <person name="Kasalicky V."/>
            <person name="Mehrshad M."/>
            <person name="Andrei S.-A."/>
            <person name="Salcher M."/>
            <person name="Kratochvilova H."/>
            <person name="Simek K."/>
            <person name="Ghai R."/>
        </authorList>
    </citation>
    <scope>NUCLEOTIDE SEQUENCE [LARGE SCALE GENOMIC DNA]</scope>
    <source>
        <strain evidence="10">II-D5</strain>
    </source>
</reference>
<dbReference type="GO" id="GO:0005886">
    <property type="term" value="C:plasma membrane"/>
    <property type="evidence" value="ECO:0007669"/>
    <property type="project" value="UniProtKB-SubCell"/>
</dbReference>
<comment type="caution">
    <text evidence="10">The sequence shown here is derived from an EMBL/GenBank/DDBJ whole genome shotgun (WGS) entry which is preliminary data.</text>
</comment>
<dbReference type="RefSeq" id="WP_053169572.1">
    <property type="nucleotide sequence ID" value="NZ_LFYT02000004.1"/>
</dbReference>
<dbReference type="Proteomes" id="UP000037507">
    <property type="component" value="Unassembled WGS sequence"/>
</dbReference>
<feature type="transmembrane region" description="Helical" evidence="9">
    <location>
        <begin position="401"/>
        <end position="420"/>
    </location>
</feature>
<feature type="transmembrane region" description="Helical" evidence="9">
    <location>
        <begin position="378"/>
        <end position="395"/>
    </location>
</feature>
<dbReference type="EMBL" id="LFYT02000004">
    <property type="protein sequence ID" value="PVE43857.1"/>
    <property type="molecule type" value="Genomic_DNA"/>
</dbReference>
<keyword evidence="11" id="KW-1185">Reference proteome</keyword>
<evidence type="ECO:0000256" key="3">
    <source>
        <dbReference type="ARBA" id="ARBA00022475"/>
    </source>
</evidence>
<evidence type="ECO:0000256" key="4">
    <source>
        <dbReference type="ARBA" id="ARBA00022692"/>
    </source>
</evidence>
<gene>
    <name evidence="10" type="ORF">H663_005165</name>
</gene>
<dbReference type="InterPro" id="IPR001851">
    <property type="entry name" value="ABC_transp_permease"/>
</dbReference>
<evidence type="ECO:0000313" key="11">
    <source>
        <dbReference type="Proteomes" id="UP000037507"/>
    </source>
</evidence>
<dbReference type="Pfam" id="PF02653">
    <property type="entry name" value="BPD_transp_2"/>
    <property type="match status" value="2"/>
</dbReference>
<dbReference type="GO" id="GO:0006865">
    <property type="term" value="P:amino acid transport"/>
    <property type="evidence" value="ECO:0007669"/>
    <property type="project" value="UniProtKB-KW"/>
</dbReference>
<protein>
    <submittedName>
        <fullName evidence="10">ABC transporter permease</fullName>
    </submittedName>
</protein>
<dbReference type="PANTHER" id="PTHR11795:SF442">
    <property type="entry name" value="ABC TRANSPORTER ATP-BINDING PROTEIN"/>
    <property type="match status" value="1"/>
</dbReference>
<name>A0A2T7UGM9_9BURK</name>
<feature type="transmembrane region" description="Helical" evidence="9">
    <location>
        <begin position="185"/>
        <end position="206"/>
    </location>
</feature>
<feature type="transmembrane region" description="Helical" evidence="9">
    <location>
        <begin position="596"/>
        <end position="621"/>
    </location>
</feature>
<feature type="transmembrane region" description="Helical" evidence="9">
    <location>
        <begin position="144"/>
        <end position="164"/>
    </location>
</feature>
<evidence type="ECO:0000313" key="10">
    <source>
        <dbReference type="EMBL" id="PVE43857.1"/>
    </source>
</evidence>
<keyword evidence="5" id="KW-0029">Amino-acid transport</keyword>
<feature type="transmembrane region" description="Helical" evidence="9">
    <location>
        <begin position="345"/>
        <end position="366"/>
    </location>
</feature>
<dbReference type="CDD" id="cd06582">
    <property type="entry name" value="TM_PBP1_LivH_like"/>
    <property type="match status" value="1"/>
</dbReference>
<feature type="transmembrane region" description="Helical" evidence="9">
    <location>
        <begin position="283"/>
        <end position="300"/>
    </location>
</feature>
<organism evidence="10 11">
    <name type="scientific">Limnohabitans planktonicus II-D5</name>
    <dbReference type="NCBI Taxonomy" id="1293045"/>
    <lineage>
        <taxon>Bacteria</taxon>
        <taxon>Pseudomonadati</taxon>
        <taxon>Pseudomonadota</taxon>
        <taxon>Betaproteobacteria</taxon>
        <taxon>Burkholderiales</taxon>
        <taxon>Comamonadaceae</taxon>
        <taxon>Limnohabitans</taxon>
    </lineage>
</organism>
<keyword evidence="4 9" id="KW-0812">Transmembrane</keyword>
<comment type="similarity">
    <text evidence="8">Belongs to the binding-protein-dependent transport system permease family. LivHM subfamily.</text>
</comment>
<dbReference type="InterPro" id="IPR052157">
    <property type="entry name" value="BCAA_transport_permease"/>
</dbReference>
<dbReference type="STRING" id="1293045.H663_02575"/>
<evidence type="ECO:0000256" key="2">
    <source>
        <dbReference type="ARBA" id="ARBA00022448"/>
    </source>
</evidence>
<dbReference type="GO" id="GO:0015658">
    <property type="term" value="F:branched-chain amino acid transmembrane transporter activity"/>
    <property type="evidence" value="ECO:0007669"/>
    <property type="project" value="InterPro"/>
</dbReference>
<comment type="subcellular location">
    <subcellularLocation>
        <location evidence="1">Cell membrane</location>
        <topology evidence="1">Multi-pass membrane protein</topology>
    </subcellularLocation>
</comment>
<evidence type="ECO:0000256" key="6">
    <source>
        <dbReference type="ARBA" id="ARBA00022989"/>
    </source>
</evidence>
<dbReference type="AlphaFoldDB" id="A0A2T7UGM9"/>
<evidence type="ECO:0000256" key="5">
    <source>
        <dbReference type="ARBA" id="ARBA00022970"/>
    </source>
</evidence>
<accession>A0A2T7UGM9</accession>
<feature type="transmembrane region" description="Helical" evidence="9">
    <location>
        <begin position="100"/>
        <end position="119"/>
    </location>
</feature>
<feature type="transmembrane region" description="Helical" evidence="9">
    <location>
        <begin position="36"/>
        <end position="53"/>
    </location>
</feature>
<proteinExistence type="inferred from homology"/>
<dbReference type="PANTHER" id="PTHR11795">
    <property type="entry name" value="BRANCHED-CHAIN AMINO ACID TRANSPORT SYSTEM PERMEASE PROTEIN LIVH"/>
    <property type="match status" value="1"/>
</dbReference>
<feature type="transmembrane region" description="Helical" evidence="9">
    <location>
        <begin position="226"/>
        <end position="251"/>
    </location>
</feature>
<keyword evidence="2" id="KW-0813">Transport</keyword>
<keyword evidence="6 9" id="KW-1133">Transmembrane helix</keyword>
<evidence type="ECO:0000256" key="8">
    <source>
        <dbReference type="ARBA" id="ARBA00037998"/>
    </source>
</evidence>
<keyword evidence="3" id="KW-1003">Cell membrane</keyword>